<evidence type="ECO:0000313" key="3">
    <source>
        <dbReference type="Proteomes" id="UP001596523"/>
    </source>
</evidence>
<reference evidence="3" key="1">
    <citation type="journal article" date="2019" name="Int. J. Syst. Evol. Microbiol.">
        <title>The Global Catalogue of Microorganisms (GCM) 10K type strain sequencing project: providing services to taxonomists for standard genome sequencing and annotation.</title>
        <authorList>
            <consortium name="The Broad Institute Genomics Platform"/>
            <consortium name="The Broad Institute Genome Sequencing Center for Infectious Disease"/>
            <person name="Wu L."/>
            <person name="Ma J."/>
        </authorList>
    </citation>
    <scope>NUCLEOTIDE SEQUENCE [LARGE SCALE GENOMIC DNA]</scope>
    <source>
        <strain evidence="3">SYNS20</strain>
    </source>
</reference>
<feature type="signal peptide" evidence="1">
    <location>
        <begin position="1"/>
        <end position="22"/>
    </location>
</feature>
<dbReference type="EMBL" id="JBHTCF010000002">
    <property type="protein sequence ID" value="MFC7303899.1"/>
    <property type="molecule type" value="Genomic_DNA"/>
</dbReference>
<sequence>MRSRILGVAATTAVLVTTTSMAQAVAAPEAATAAACSWTKTLLPLPAGKAYGEVQATGQGGAAGGTRPESQTNVLPQVTSWKDGKATTYEHSNIIYMTVIDRNSAGAVVSNGSVNWFGYTSNLVYVNRDGKMEPLPQPAGYKRSKALGMAADGDITGYSYELNGDAKKKVLVRWPSDRPGEVQVVTTLPDESYVRVGDGDGSVVYTDGNGKDILRRPDGGTVELKKPEGVLYGLLPDDMSNGRVVAAGDYSGGGRVGVLWESDGTPKLLPQSVGPNFEYRINSSGMIVGYTTSLNSYEPNNDGFQVWQLGTYTGRVGAKGDIPSAVGDDGTVGGVSVKDTTNGIGYGPPAVWRCS</sequence>
<evidence type="ECO:0000256" key="1">
    <source>
        <dbReference type="SAM" id="SignalP"/>
    </source>
</evidence>
<gene>
    <name evidence="2" type="ORF">ACFQVC_06680</name>
</gene>
<dbReference type="RefSeq" id="WP_381827539.1">
    <property type="nucleotide sequence ID" value="NZ_JBHTCF010000002.1"/>
</dbReference>
<proteinExistence type="predicted"/>
<name>A0ABW2JDY2_9ACTN</name>
<feature type="chain" id="PRO_5047540756" evidence="1">
    <location>
        <begin position="23"/>
        <end position="355"/>
    </location>
</feature>
<evidence type="ECO:0000313" key="2">
    <source>
        <dbReference type="EMBL" id="MFC7303899.1"/>
    </source>
</evidence>
<protein>
    <submittedName>
        <fullName evidence="2">Uncharacterized protein</fullName>
    </submittedName>
</protein>
<accession>A0ABW2JDY2</accession>
<keyword evidence="3" id="KW-1185">Reference proteome</keyword>
<comment type="caution">
    <text evidence="2">The sequence shown here is derived from an EMBL/GenBank/DDBJ whole genome shotgun (WGS) entry which is preliminary data.</text>
</comment>
<dbReference type="Proteomes" id="UP001596523">
    <property type="component" value="Unassembled WGS sequence"/>
</dbReference>
<organism evidence="2 3">
    <name type="scientific">Streptomyces monticola</name>
    <dbReference type="NCBI Taxonomy" id="2666263"/>
    <lineage>
        <taxon>Bacteria</taxon>
        <taxon>Bacillati</taxon>
        <taxon>Actinomycetota</taxon>
        <taxon>Actinomycetes</taxon>
        <taxon>Kitasatosporales</taxon>
        <taxon>Streptomycetaceae</taxon>
        <taxon>Streptomyces</taxon>
    </lineage>
</organism>
<keyword evidence="1" id="KW-0732">Signal</keyword>